<feature type="transmembrane region" description="Helical" evidence="10">
    <location>
        <begin position="29"/>
        <end position="52"/>
    </location>
</feature>
<dbReference type="PANTHER" id="PTHR38779">
    <property type="entry name" value="TYPE II SECRETION SYSTEM PROTEIN I-RELATED"/>
    <property type="match status" value="1"/>
</dbReference>
<dbReference type="EMBL" id="JACHIA010000004">
    <property type="protein sequence ID" value="MBB6070383.1"/>
    <property type="molecule type" value="Genomic_DNA"/>
</dbReference>
<dbReference type="InterPro" id="IPR012902">
    <property type="entry name" value="N_methyl_site"/>
</dbReference>
<dbReference type="NCBIfam" id="TIGR02532">
    <property type="entry name" value="IV_pilin_GFxxxE"/>
    <property type="match status" value="1"/>
</dbReference>
<organism evidence="11 12">
    <name type="scientific">Longimicrobium terrae</name>
    <dbReference type="NCBI Taxonomy" id="1639882"/>
    <lineage>
        <taxon>Bacteria</taxon>
        <taxon>Pseudomonadati</taxon>
        <taxon>Gemmatimonadota</taxon>
        <taxon>Longimicrobiia</taxon>
        <taxon>Longimicrobiales</taxon>
        <taxon>Longimicrobiaceae</taxon>
        <taxon>Longimicrobium</taxon>
    </lineage>
</organism>
<dbReference type="GO" id="GO:0015627">
    <property type="term" value="C:type II protein secretion system complex"/>
    <property type="evidence" value="ECO:0007669"/>
    <property type="project" value="InterPro"/>
</dbReference>
<evidence type="ECO:0000256" key="8">
    <source>
        <dbReference type="ARBA" id="ARBA00023136"/>
    </source>
</evidence>
<keyword evidence="12" id="KW-1185">Reference proteome</keyword>
<proteinExistence type="inferred from homology"/>
<keyword evidence="5" id="KW-0997">Cell inner membrane</keyword>
<reference evidence="11 12" key="1">
    <citation type="submission" date="2020-08" db="EMBL/GenBank/DDBJ databases">
        <title>Genomic Encyclopedia of Type Strains, Phase IV (KMG-IV): sequencing the most valuable type-strain genomes for metagenomic binning, comparative biology and taxonomic classification.</title>
        <authorList>
            <person name="Goeker M."/>
        </authorList>
    </citation>
    <scope>NUCLEOTIDE SEQUENCE [LARGE SCALE GENOMIC DNA]</scope>
    <source>
        <strain evidence="11 12">DSM 29007</strain>
    </source>
</reference>
<feature type="compositionally biased region" description="Gly residues" evidence="9">
    <location>
        <begin position="1"/>
        <end position="21"/>
    </location>
</feature>
<feature type="region of interest" description="Disordered" evidence="9">
    <location>
        <begin position="1"/>
        <end position="22"/>
    </location>
</feature>
<dbReference type="InterPro" id="IPR010052">
    <property type="entry name" value="T2SS_protein-GspI"/>
</dbReference>
<evidence type="ECO:0000256" key="4">
    <source>
        <dbReference type="ARBA" id="ARBA00022481"/>
    </source>
</evidence>
<evidence type="ECO:0000256" key="2">
    <source>
        <dbReference type="ARBA" id="ARBA00008358"/>
    </source>
</evidence>
<keyword evidence="6 10" id="KW-0812">Transmembrane</keyword>
<dbReference type="GO" id="GO:0005886">
    <property type="term" value="C:plasma membrane"/>
    <property type="evidence" value="ECO:0007669"/>
    <property type="project" value="UniProtKB-SubCell"/>
</dbReference>
<comment type="caution">
    <text evidence="11">The sequence shown here is derived from an EMBL/GenBank/DDBJ whole genome shotgun (WGS) entry which is preliminary data.</text>
</comment>
<dbReference type="AlphaFoldDB" id="A0A841GWW7"/>
<evidence type="ECO:0000313" key="12">
    <source>
        <dbReference type="Proteomes" id="UP000582837"/>
    </source>
</evidence>
<keyword evidence="8 10" id="KW-0472">Membrane</keyword>
<keyword evidence="4" id="KW-0488">Methylation</keyword>
<evidence type="ECO:0000256" key="3">
    <source>
        <dbReference type="ARBA" id="ARBA00022475"/>
    </source>
</evidence>
<dbReference type="PANTHER" id="PTHR38779:SF2">
    <property type="entry name" value="TYPE II SECRETION SYSTEM PROTEIN I-RELATED"/>
    <property type="match status" value="1"/>
</dbReference>
<dbReference type="SUPFAM" id="SSF54523">
    <property type="entry name" value="Pili subunits"/>
    <property type="match status" value="1"/>
</dbReference>
<evidence type="ECO:0000256" key="7">
    <source>
        <dbReference type="ARBA" id="ARBA00022989"/>
    </source>
</evidence>
<evidence type="ECO:0000256" key="5">
    <source>
        <dbReference type="ARBA" id="ARBA00022519"/>
    </source>
</evidence>
<evidence type="ECO:0000256" key="10">
    <source>
        <dbReference type="SAM" id="Phobius"/>
    </source>
</evidence>
<evidence type="ECO:0000256" key="6">
    <source>
        <dbReference type="ARBA" id="ARBA00022692"/>
    </source>
</evidence>
<dbReference type="InterPro" id="IPR045584">
    <property type="entry name" value="Pilin-like"/>
</dbReference>
<evidence type="ECO:0000256" key="9">
    <source>
        <dbReference type="SAM" id="MobiDB-lite"/>
    </source>
</evidence>
<keyword evidence="3" id="KW-1003">Cell membrane</keyword>
<dbReference type="GO" id="GO:0015628">
    <property type="term" value="P:protein secretion by the type II secretion system"/>
    <property type="evidence" value="ECO:0007669"/>
    <property type="project" value="InterPro"/>
</dbReference>
<evidence type="ECO:0000256" key="1">
    <source>
        <dbReference type="ARBA" id="ARBA00004377"/>
    </source>
</evidence>
<protein>
    <submittedName>
        <fullName evidence="11">Prepilin-type N-terminal cleavage/methylation domain-containing protein</fullName>
    </submittedName>
</protein>
<gene>
    <name evidence="11" type="ORF">HNQ61_002002</name>
</gene>
<sequence>MGGRDGVVDGGGPVSGAGMGGRLERRPGFTLVEVMVAVVILGIAAAGLMGLLDQAQQQNARRRSSGIAGRIAESEVERARIAGLRNVPASAPPARVAADGRAATEGEYRVSVVRETVCDGAAATPDDAGGPSASCGGARARVRVTVEHRRGAGWSTRAVRVVEEAGDLPAAGAWSPVGAP</sequence>
<keyword evidence="7 10" id="KW-1133">Transmembrane helix</keyword>
<evidence type="ECO:0000313" key="11">
    <source>
        <dbReference type="EMBL" id="MBB6070383.1"/>
    </source>
</evidence>
<comment type="subcellular location">
    <subcellularLocation>
        <location evidence="1">Cell inner membrane</location>
        <topology evidence="1">Single-pass membrane protein</topology>
    </subcellularLocation>
</comment>
<dbReference type="Gene3D" id="3.30.700.10">
    <property type="entry name" value="Glycoprotein, Type 4 Pilin"/>
    <property type="match status" value="1"/>
</dbReference>
<dbReference type="Proteomes" id="UP000582837">
    <property type="component" value="Unassembled WGS sequence"/>
</dbReference>
<name>A0A841GWW7_9BACT</name>
<accession>A0A841GWW7</accession>
<dbReference type="Pfam" id="PF07963">
    <property type="entry name" value="N_methyl"/>
    <property type="match status" value="1"/>
</dbReference>
<comment type="similarity">
    <text evidence="2">Belongs to the GSP I family.</text>
</comment>